<proteinExistence type="predicted"/>
<sequence>MTRAVLLVLLLTLTGCSDDRGDVRVGPSAPVAAPLPPDAGLRPVPLPGGDGFAYLRPEPAAQALCHALDPVACTVRTSLLEIRIGADESSPVVRGEPHRRVAGFPVWIDLSTTPTAAVGFLDPDFDNRPVHQTDARAVIEITVAHGTTRQRGRARNGSSAGCSTPSFPSWRFRGRTPRRAPTTTSP</sequence>
<feature type="region of interest" description="Disordered" evidence="1">
    <location>
        <begin position="147"/>
        <end position="186"/>
    </location>
</feature>
<dbReference type="PROSITE" id="PS51257">
    <property type="entry name" value="PROKAR_LIPOPROTEIN"/>
    <property type="match status" value="1"/>
</dbReference>
<reference evidence="3" key="1">
    <citation type="journal article" date="2019" name="Int. J. Syst. Evol. Microbiol.">
        <title>The Global Catalogue of Microorganisms (GCM) 10K type strain sequencing project: providing services to taxonomists for standard genome sequencing and annotation.</title>
        <authorList>
            <consortium name="The Broad Institute Genomics Platform"/>
            <consortium name="The Broad Institute Genome Sequencing Center for Infectious Disease"/>
            <person name="Wu L."/>
            <person name="Ma J."/>
        </authorList>
    </citation>
    <scope>NUCLEOTIDE SEQUENCE [LARGE SCALE GENOMIC DNA]</scope>
    <source>
        <strain evidence="3">JCM 17695</strain>
    </source>
</reference>
<organism evidence="2 3">
    <name type="scientific">Actinokineospora soli</name>
    <dbReference type="NCBI Taxonomy" id="1048753"/>
    <lineage>
        <taxon>Bacteria</taxon>
        <taxon>Bacillati</taxon>
        <taxon>Actinomycetota</taxon>
        <taxon>Actinomycetes</taxon>
        <taxon>Pseudonocardiales</taxon>
        <taxon>Pseudonocardiaceae</taxon>
        <taxon>Actinokineospora</taxon>
    </lineage>
</organism>
<feature type="compositionally biased region" description="Polar residues" evidence="1">
    <location>
        <begin position="156"/>
        <end position="167"/>
    </location>
</feature>
<protein>
    <submittedName>
        <fullName evidence="2">Uncharacterized protein</fullName>
    </submittedName>
</protein>
<dbReference type="Proteomes" id="UP001596512">
    <property type="component" value="Unassembled WGS sequence"/>
</dbReference>
<evidence type="ECO:0000313" key="3">
    <source>
        <dbReference type="Proteomes" id="UP001596512"/>
    </source>
</evidence>
<name>A0ABW2TT89_9PSEU</name>
<accession>A0ABW2TT89</accession>
<gene>
    <name evidence="2" type="ORF">ACFQV2_23605</name>
</gene>
<evidence type="ECO:0000256" key="1">
    <source>
        <dbReference type="SAM" id="MobiDB-lite"/>
    </source>
</evidence>
<evidence type="ECO:0000313" key="2">
    <source>
        <dbReference type="EMBL" id="MFC7616018.1"/>
    </source>
</evidence>
<comment type="caution">
    <text evidence="2">The sequence shown here is derived from an EMBL/GenBank/DDBJ whole genome shotgun (WGS) entry which is preliminary data.</text>
</comment>
<keyword evidence="3" id="KW-1185">Reference proteome</keyword>
<dbReference type="EMBL" id="JBHTEY010000004">
    <property type="protein sequence ID" value="MFC7616018.1"/>
    <property type="molecule type" value="Genomic_DNA"/>
</dbReference>